<gene>
    <name evidence="25" type="ORF">NXF25_003481</name>
</gene>
<sequence>MAEPGSCEAPERSQAPSAEGKLQLRKEKRQQKKKRREAEKEPKLPPDGLVHPGPTPAGQLPPPGPEPTTPGLPDKVSGGERAGLGKSKAELRAERRAKQEADRALKQARKGDPSQTAVPTKPRVGPNEVQPVKRLPEHVQVDDPAAQKKLAKKLERQQVPMRPDYGAKVSLFSHLHQYSRKELLTQQMSIPVSTIHPAVVRLGLQYSQGIINGSNARCIALLKVFKQVIRDYTTPANEELSRDLVNKLKPYISFLTQCRPLSASMGNAIKFLKKEISSLPGTIREEKAKEQLQETIDKYEREKIFLAAEAISKFAFEKINDGDVILVYGCSSLVSRILCEAHANHRAFRVVVVDSQPRLEGRETLCRLVKQGVRCSYVLINAISYMLPEVSKVLLGAHALLANGSVMSRMGTSQIALLSKAYNVSVLVCCETYKFCDRVQTDSFVSNELDDPDDLIGSKGKRSPLSNWQESKSLRLLNLVYDVTPLELVDLVITELGMIPCTSVPVVLRVKNRPPSLLLRPDTGFHAGRTRRSDVQDEKSGTCLRSCGIFMEPCLTPSCAMGIVKEAIDQQDGSISQTLCTASCSRKPHWDGQDNTVVEGLTSADTGLSNTEPAVAPAVETCIQEEWPEEQSSCYKKTHPEDVEEELFPKQLRGQEGEMGHVETLDEPFPSPVPVSTVSKEVPSATPSIKKHSRGRKPRKKISVRKKSIPKDHKGPSEGPGPSENGSSLPVKVPKKRGRKSKEELLLLRLAQGLDNQSSESLCQKSLSSNENLDSLETMSGGRPKRRAAKAALLYLQELAEELTSAYQASPCNETSNDTPRSEEPSRKWRGRKPKERKLENEEDVDFVPSEESLLQEEEEEDHYDLVMNDALKCERESSSCKPARSKVQRREFGSNGLHNSMIDPIWKSLSVTHRLREQHHSHWEFPEWIPSAQKWIFLSESEADKFLPAETKSPLFSIKREGLQENSNVFYRINRFNALQPHEDRLDMTFFVGGPVWALEWCPTPEGSMASQYVALYCNPSMNVQHSLSQIHTGPALLQLWELGPIQEDKGSVTKPGLAYAIATDHGCIWDMKFCPSGAWEPPITQRKLPHMSRLGLLAVAFSSGKVLLYSLPHVKNLNAYRRTQVTGGPFPRHVICKVQYVATLQVGSIQVGNSSECGQCFSLAWMPTKPHEHLAAGFYDGTVALWNLLTKSLLQRVCQPDGSLKLYPFRCFLAHDHAVSNIQWCKASSNFMVTTGNDRKIKFWDLRRLHEPINSIKRYLSTEIAWLLPYSGITVAQDSCYSSYGLGGIHYLDAGYRDFRAYFVVPRKGTVWSISGSDWLNTVAAGDVTGELVAAIMPDLSINPQNVKRPSDRRFLICKAVLQPNDSLDKVATEAAAYEKPQTVGKTCNESVAQNFVLFQDADLTSFKSLFRQKPQKHLPKEVKEGAVLGRMQLESVHKVRFSPNLDSHSWVVSGGQSGLVRLHCVRALVFPRSHKLLLECQAHFSSMFESEKQIDCPTTISSGLHSAVS</sequence>
<comment type="function">
    <text evidence="16">Required for RNA polymerase III-mediated transcription. Component of TFIIIC that initiates transcription complex assembly on tRNA and is required for transcription of 5S rRNA and other stable nuclear and cytoplasmic RNAs. May play a direct role in stabilizing interactions of TFIIIC2 with TFIIIC1.</text>
</comment>
<dbReference type="EMBL" id="JAOTOJ010000001">
    <property type="protein sequence ID" value="KAK9412306.1"/>
    <property type="molecule type" value="Genomic_DNA"/>
</dbReference>
<evidence type="ECO:0000256" key="15">
    <source>
        <dbReference type="ARBA" id="ARBA00046432"/>
    </source>
</evidence>
<feature type="compositionally biased region" description="Low complexity" evidence="24">
    <location>
        <begin position="674"/>
        <end position="684"/>
    </location>
</feature>
<feature type="region of interest" description="Disordered" evidence="24">
    <location>
        <begin position="662"/>
        <end position="739"/>
    </location>
</feature>
<feature type="compositionally biased region" description="Pro residues" evidence="24">
    <location>
        <begin position="53"/>
        <end position="70"/>
    </location>
</feature>
<evidence type="ECO:0000256" key="14">
    <source>
        <dbReference type="ARBA" id="ARBA00044356"/>
    </source>
</evidence>
<dbReference type="PROSITE" id="PS50294">
    <property type="entry name" value="WD_REPEATS_REGION"/>
    <property type="match status" value="1"/>
</dbReference>
<feature type="compositionally biased region" description="Basic and acidic residues" evidence="24">
    <location>
        <begin position="87"/>
        <end position="112"/>
    </location>
</feature>
<feature type="region of interest" description="Disordered" evidence="24">
    <location>
        <begin position="1"/>
        <end position="129"/>
    </location>
</feature>
<feature type="compositionally biased region" description="Polar residues" evidence="24">
    <location>
        <begin position="806"/>
        <end position="819"/>
    </location>
</feature>
<comment type="subunit">
    <text evidence="17">Part of the TFIIIC subcomplex TFIIIC2, consisting of six subunits, GTF3C1, GTF3C2, GTF3C3, GTF3C4, GTF3C5 and GTF3C6.</text>
</comment>
<evidence type="ECO:0000256" key="2">
    <source>
        <dbReference type="ARBA" id="ARBA00004514"/>
    </source>
</evidence>
<evidence type="ECO:0000256" key="18">
    <source>
        <dbReference type="ARBA" id="ARBA00069550"/>
    </source>
</evidence>
<keyword evidence="9" id="KW-0648">Protein biosynthesis</keyword>
<dbReference type="InterPro" id="IPR001680">
    <property type="entry name" value="WD40_rpt"/>
</dbReference>
<dbReference type="PROSITE" id="PS50082">
    <property type="entry name" value="WD_REPEATS_2"/>
    <property type="match status" value="1"/>
</dbReference>
<evidence type="ECO:0000256" key="8">
    <source>
        <dbReference type="ARBA" id="ARBA00022737"/>
    </source>
</evidence>
<keyword evidence="5" id="KW-0396">Initiation factor</keyword>
<dbReference type="Gene3D" id="2.130.10.10">
    <property type="entry name" value="YVTN repeat-like/Quinoprotein amine dehydrogenase"/>
    <property type="match status" value="1"/>
</dbReference>
<keyword evidence="7 21" id="KW-0853">WD repeat</keyword>
<evidence type="ECO:0000313" key="25">
    <source>
        <dbReference type="EMBL" id="KAK9412306.1"/>
    </source>
</evidence>
<dbReference type="FunFam" id="3.40.50.10470:FF:000002">
    <property type="entry name" value="Probable translation initiation factor eIF-2B subunit delta"/>
    <property type="match status" value="1"/>
</dbReference>
<dbReference type="PANTHER" id="PTHR10233">
    <property type="entry name" value="TRANSLATION INITIATION FACTOR EIF-2B"/>
    <property type="match status" value="1"/>
</dbReference>
<accession>A0AAW1CCX0</accession>
<evidence type="ECO:0000256" key="6">
    <source>
        <dbReference type="ARBA" id="ARBA00022553"/>
    </source>
</evidence>
<dbReference type="Pfam" id="PF01008">
    <property type="entry name" value="IF-2B"/>
    <property type="match status" value="1"/>
</dbReference>
<dbReference type="InterPro" id="IPR015943">
    <property type="entry name" value="WD40/YVTN_repeat-like_dom_sf"/>
</dbReference>
<dbReference type="Gene3D" id="3.40.50.10470">
    <property type="entry name" value="Translation initiation factor eif-2b, domain 2"/>
    <property type="match status" value="1"/>
</dbReference>
<feature type="repeat" description="WD" evidence="21">
    <location>
        <begin position="1214"/>
        <end position="1249"/>
    </location>
</feature>
<feature type="region of interest" description="Disordered" evidence="24">
    <location>
        <begin position="806"/>
        <end position="862"/>
    </location>
</feature>
<organism evidence="25 26">
    <name type="scientific">Crotalus adamanteus</name>
    <name type="common">Eastern diamondback rattlesnake</name>
    <dbReference type="NCBI Taxonomy" id="8729"/>
    <lineage>
        <taxon>Eukaryota</taxon>
        <taxon>Metazoa</taxon>
        <taxon>Chordata</taxon>
        <taxon>Craniata</taxon>
        <taxon>Vertebrata</taxon>
        <taxon>Euteleostomi</taxon>
        <taxon>Lepidosauria</taxon>
        <taxon>Squamata</taxon>
        <taxon>Bifurcata</taxon>
        <taxon>Unidentata</taxon>
        <taxon>Episquamata</taxon>
        <taxon>Toxicofera</taxon>
        <taxon>Serpentes</taxon>
        <taxon>Colubroidea</taxon>
        <taxon>Viperidae</taxon>
        <taxon>Crotalinae</taxon>
        <taxon>Crotalus</taxon>
    </lineage>
</organism>
<dbReference type="SMART" id="SM00320">
    <property type="entry name" value="WD40"/>
    <property type="match status" value="4"/>
</dbReference>
<dbReference type="InterPro" id="IPR000649">
    <property type="entry name" value="IF-2B-related"/>
</dbReference>
<keyword evidence="11" id="KW-0539">Nucleus</keyword>
<evidence type="ECO:0000256" key="1">
    <source>
        <dbReference type="ARBA" id="ARBA00004123"/>
    </source>
</evidence>
<feature type="compositionally biased region" description="Basic residues" evidence="24">
    <location>
        <begin position="689"/>
        <end position="708"/>
    </location>
</feature>
<evidence type="ECO:0000256" key="4">
    <source>
        <dbReference type="ARBA" id="ARBA00022490"/>
    </source>
</evidence>
<evidence type="ECO:0000256" key="22">
    <source>
        <dbReference type="RuleBase" id="RU003814"/>
    </source>
</evidence>
<evidence type="ECO:0000256" key="11">
    <source>
        <dbReference type="ARBA" id="ARBA00023242"/>
    </source>
</evidence>
<keyword evidence="26" id="KW-1185">Reference proteome</keyword>
<keyword evidence="23" id="KW-0175">Coiled coil</keyword>
<evidence type="ECO:0000256" key="24">
    <source>
        <dbReference type="SAM" id="MobiDB-lite"/>
    </source>
</evidence>
<evidence type="ECO:0000256" key="9">
    <source>
        <dbReference type="ARBA" id="ARBA00022917"/>
    </source>
</evidence>
<evidence type="ECO:0000256" key="12">
    <source>
        <dbReference type="ARBA" id="ARBA00043898"/>
    </source>
</evidence>
<dbReference type="SUPFAM" id="SSF100950">
    <property type="entry name" value="NagB/RpiA/CoA transferase-like"/>
    <property type="match status" value="1"/>
</dbReference>
<evidence type="ECO:0000256" key="19">
    <source>
        <dbReference type="ARBA" id="ARBA00077594"/>
    </source>
</evidence>
<dbReference type="SUPFAM" id="SSF50978">
    <property type="entry name" value="WD40 repeat-like"/>
    <property type="match status" value="1"/>
</dbReference>
<evidence type="ECO:0000256" key="20">
    <source>
        <dbReference type="ARBA" id="ARBA00080928"/>
    </source>
</evidence>
<evidence type="ECO:0000256" key="17">
    <source>
        <dbReference type="ARBA" id="ARBA00063334"/>
    </source>
</evidence>
<feature type="compositionally biased region" description="Basic residues" evidence="24">
    <location>
        <begin position="26"/>
        <end position="35"/>
    </location>
</feature>
<dbReference type="GO" id="GO:0005829">
    <property type="term" value="C:cytosol"/>
    <property type="evidence" value="ECO:0007669"/>
    <property type="project" value="UniProtKB-SubCell"/>
</dbReference>
<dbReference type="InterPro" id="IPR019775">
    <property type="entry name" value="WD40_repeat_CS"/>
</dbReference>
<evidence type="ECO:0000256" key="3">
    <source>
        <dbReference type="ARBA" id="ARBA00007251"/>
    </source>
</evidence>
<dbReference type="PANTHER" id="PTHR10233:SF14">
    <property type="entry name" value="TRANSLATION INITIATION FACTOR EIF-2B SUBUNIT DELTA"/>
    <property type="match status" value="1"/>
</dbReference>
<dbReference type="GO" id="GO:0005634">
    <property type="term" value="C:nucleus"/>
    <property type="evidence" value="ECO:0007669"/>
    <property type="project" value="UniProtKB-SubCell"/>
</dbReference>
<keyword evidence="10" id="KW-0804">Transcription</keyword>
<dbReference type="Pfam" id="PF00400">
    <property type="entry name" value="WD40"/>
    <property type="match status" value="1"/>
</dbReference>
<dbReference type="PROSITE" id="PS00678">
    <property type="entry name" value="WD_REPEATS_1"/>
    <property type="match status" value="1"/>
</dbReference>
<dbReference type="GO" id="GO:0007417">
    <property type="term" value="P:central nervous system development"/>
    <property type="evidence" value="ECO:0007669"/>
    <property type="project" value="UniProtKB-ARBA"/>
</dbReference>
<proteinExistence type="inferred from homology"/>
<protein>
    <recommendedName>
        <fullName evidence="18">General transcription factor 3C polypeptide 2</fullName>
    </recommendedName>
    <alternativeName>
        <fullName evidence="19">TF3C-beta</fullName>
    </alternativeName>
    <alternativeName>
        <fullName evidence="20">Transcription factor IIIC subunit beta</fullName>
    </alternativeName>
    <alternativeName>
        <fullName evidence="13">Translation initiation factor eIF2B subunit delta</fullName>
    </alternativeName>
    <alternativeName>
        <fullName evidence="14">eIF2B GDP-GTP exchange factor subunit delta</fullName>
    </alternativeName>
</protein>
<comment type="caution">
    <text evidence="25">The sequence shown here is derived from an EMBL/GenBank/DDBJ whole genome shotgun (WGS) entry which is preliminary data.</text>
</comment>
<dbReference type="FunFam" id="2.130.10.10:FF:000311">
    <property type="entry name" value="general transcription factor 3C polypeptide 2"/>
    <property type="match status" value="1"/>
</dbReference>
<dbReference type="GO" id="GO:0005085">
    <property type="term" value="F:guanyl-nucleotide exchange factor activity"/>
    <property type="evidence" value="ECO:0007669"/>
    <property type="project" value="UniProtKB-ARBA"/>
</dbReference>
<evidence type="ECO:0000313" key="26">
    <source>
        <dbReference type="Proteomes" id="UP001474421"/>
    </source>
</evidence>
<dbReference type="GO" id="GO:0048513">
    <property type="term" value="P:animal organ development"/>
    <property type="evidence" value="ECO:0007669"/>
    <property type="project" value="UniProtKB-ARBA"/>
</dbReference>
<feature type="coiled-coil region" evidence="23">
    <location>
        <begin position="282"/>
        <end position="309"/>
    </location>
</feature>
<dbReference type="GO" id="GO:0003743">
    <property type="term" value="F:translation initiation factor activity"/>
    <property type="evidence" value="ECO:0007669"/>
    <property type="project" value="UniProtKB-KW"/>
</dbReference>
<evidence type="ECO:0000256" key="10">
    <source>
        <dbReference type="ARBA" id="ARBA00023163"/>
    </source>
</evidence>
<dbReference type="InterPro" id="IPR042529">
    <property type="entry name" value="IF_2B-like_C"/>
</dbReference>
<dbReference type="Proteomes" id="UP001474421">
    <property type="component" value="Unassembled WGS sequence"/>
</dbReference>
<keyword evidence="6" id="KW-0597">Phosphoprotein</keyword>
<comment type="subcellular location">
    <subcellularLocation>
        <location evidence="2">Cytoplasm</location>
        <location evidence="2">Cytosol</location>
    </subcellularLocation>
    <subcellularLocation>
        <location evidence="1">Nucleus</location>
    </subcellularLocation>
</comment>
<dbReference type="GO" id="GO:0005851">
    <property type="term" value="C:eukaryotic translation initiation factor 2B complex"/>
    <property type="evidence" value="ECO:0007669"/>
    <property type="project" value="UniProtKB-ARBA"/>
</dbReference>
<comment type="similarity">
    <text evidence="3 22">Belongs to the eIF-2B alpha/beta/delta subunits family.</text>
</comment>
<comment type="function">
    <text evidence="12">Acts as a component of the translation initiation factor 2B (eIF2B) complex, which catalyzes the exchange of GDP for GTP on eukaryotic initiation factor 2 (eIF2) gamma subunit. Its guanine nucleotide exchange factor activity is repressed when bound to eIF2 complex phosphorylated on the alpha subunit, thereby limiting the amount of methionyl-initiator methionine tRNA available to the ribosome and consequently global translation is repressed.</text>
</comment>
<keyword evidence="8" id="KW-0677">Repeat</keyword>
<name>A0AAW1CCX0_CROAD</name>
<feature type="compositionally biased region" description="Low complexity" evidence="24">
    <location>
        <begin position="720"/>
        <end position="730"/>
    </location>
</feature>
<evidence type="ECO:0000256" key="7">
    <source>
        <dbReference type="ARBA" id="ARBA00022574"/>
    </source>
</evidence>
<dbReference type="InterPro" id="IPR036322">
    <property type="entry name" value="WD40_repeat_dom_sf"/>
</dbReference>
<evidence type="ECO:0000256" key="16">
    <source>
        <dbReference type="ARBA" id="ARBA00053668"/>
    </source>
</evidence>
<evidence type="ECO:0000256" key="21">
    <source>
        <dbReference type="PROSITE-ProRule" id="PRU00221"/>
    </source>
</evidence>
<comment type="subunit">
    <text evidence="15">Component of the translation initiation factor 2B (eIF2B) complex which is a heterodecamer of two sets of five different subunits: alpha, beta, gamma, delta and epsilon. Subunits alpha, beta and delta comprise a regulatory subcomplex and subunits epsilon and gamma comprise a catalytic subcomplex. Within the complex, the hexameric regulatory complex resides at the center, with the two heterodimeric catalytic subcomplexes bound on opposite sides.</text>
</comment>
<evidence type="ECO:0000256" key="23">
    <source>
        <dbReference type="SAM" id="Coils"/>
    </source>
</evidence>
<keyword evidence="4" id="KW-0963">Cytoplasm</keyword>
<evidence type="ECO:0000256" key="5">
    <source>
        <dbReference type="ARBA" id="ARBA00022540"/>
    </source>
</evidence>
<reference evidence="25 26" key="1">
    <citation type="journal article" date="2024" name="Proc. Natl. Acad. Sci. U.S.A.">
        <title>The genetic regulatory architecture and epigenomic basis for age-related changes in rattlesnake venom.</title>
        <authorList>
            <person name="Hogan M.P."/>
            <person name="Holding M.L."/>
            <person name="Nystrom G.S."/>
            <person name="Colston T.J."/>
            <person name="Bartlett D.A."/>
            <person name="Mason A.J."/>
            <person name="Ellsworth S.A."/>
            <person name="Rautsaw R.M."/>
            <person name="Lawrence K.C."/>
            <person name="Strickland J.L."/>
            <person name="He B."/>
            <person name="Fraser P."/>
            <person name="Margres M.J."/>
            <person name="Gilbert D.M."/>
            <person name="Gibbs H.L."/>
            <person name="Parkinson C.L."/>
            <person name="Rokyta D.R."/>
        </authorList>
    </citation>
    <scope>NUCLEOTIDE SEQUENCE [LARGE SCALE GENOMIC DNA]</scope>
    <source>
        <strain evidence="25">DRR0105</strain>
    </source>
</reference>
<evidence type="ECO:0000256" key="13">
    <source>
        <dbReference type="ARBA" id="ARBA00044147"/>
    </source>
</evidence>
<dbReference type="InterPro" id="IPR037171">
    <property type="entry name" value="NagB/RpiA_transferase-like"/>
</dbReference>